<dbReference type="PANTHER" id="PTHR42733">
    <property type="entry name" value="DJ-1 PROTEIN"/>
    <property type="match status" value="1"/>
</dbReference>
<protein>
    <submittedName>
        <fullName evidence="3">Peptidase</fullName>
    </submittedName>
</protein>
<feature type="domain" description="DJ-1/PfpI" evidence="2">
    <location>
        <begin position="4"/>
        <end position="182"/>
    </location>
</feature>
<dbReference type="PANTHER" id="PTHR42733:SF2">
    <property type="entry name" value="DJ-1_THIJ_PFPI FAMILY PROTEIN"/>
    <property type="match status" value="1"/>
</dbReference>
<dbReference type="InterPro" id="IPR029062">
    <property type="entry name" value="Class_I_gatase-like"/>
</dbReference>
<comment type="similarity">
    <text evidence="1">Belongs to the peptidase C56 family.</text>
</comment>
<dbReference type="InterPro" id="IPR006286">
    <property type="entry name" value="C56_PfpI-like"/>
</dbReference>
<accession>A0A7C4LK06</accession>
<name>A0A7C4LK06_9PLAN</name>
<evidence type="ECO:0000313" key="3">
    <source>
        <dbReference type="EMBL" id="HGT39042.1"/>
    </source>
</evidence>
<dbReference type="Pfam" id="PF01965">
    <property type="entry name" value="DJ-1_PfpI"/>
    <property type="match status" value="1"/>
</dbReference>
<dbReference type="EMBL" id="DSVQ01000012">
    <property type="protein sequence ID" value="HGT39042.1"/>
    <property type="molecule type" value="Genomic_DNA"/>
</dbReference>
<evidence type="ECO:0000256" key="1">
    <source>
        <dbReference type="ARBA" id="ARBA00008542"/>
    </source>
</evidence>
<evidence type="ECO:0000259" key="2">
    <source>
        <dbReference type="Pfam" id="PF01965"/>
    </source>
</evidence>
<organism evidence="3">
    <name type="scientific">Schlesneria paludicola</name>
    <dbReference type="NCBI Taxonomy" id="360056"/>
    <lineage>
        <taxon>Bacteria</taxon>
        <taxon>Pseudomonadati</taxon>
        <taxon>Planctomycetota</taxon>
        <taxon>Planctomycetia</taxon>
        <taxon>Planctomycetales</taxon>
        <taxon>Planctomycetaceae</taxon>
        <taxon>Schlesneria</taxon>
    </lineage>
</organism>
<dbReference type="PROSITE" id="PS51276">
    <property type="entry name" value="PEPTIDASE_C56_PFPI"/>
    <property type="match status" value="1"/>
</dbReference>
<sequence length="195" mass="21722">MSGKVLLPIGDATEVMDTLYPIFRLPEDGYEVVVAGPEARTYHGVMHEVPPNDVIPWDITREQPAYHIQASIAFRDVRPEEYVGLFLSGGRAPEYLRYDQHLLALTRHFFETGKPICMVCHGVEIAAAAGCLQGRTATTVAKCALDITQFGGTYVNQPVVVDGNLVSGRVWQDNTWLLKEFLRVLREYRSRASAG</sequence>
<dbReference type="Gene3D" id="3.40.50.880">
    <property type="match status" value="1"/>
</dbReference>
<dbReference type="SUPFAM" id="SSF52317">
    <property type="entry name" value="Class I glutamine amidotransferase-like"/>
    <property type="match status" value="1"/>
</dbReference>
<comment type="caution">
    <text evidence="3">The sequence shown here is derived from an EMBL/GenBank/DDBJ whole genome shotgun (WGS) entry which is preliminary data.</text>
</comment>
<reference evidence="3" key="1">
    <citation type="journal article" date="2020" name="mSystems">
        <title>Genome- and Community-Level Interaction Insights into Carbon Utilization and Element Cycling Functions of Hydrothermarchaeota in Hydrothermal Sediment.</title>
        <authorList>
            <person name="Zhou Z."/>
            <person name="Liu Y."/>
            <person name="Xu W."/>
            <person name="Pan J."/>
            <person name="Luo Z.H."/>
            <person name="Li M."/>
        </authorList>
    </citation>
    <scope>NUCLEOTIDE SEQUENCE [LARGE SCALE GENOMIC DNA]</scope>
    <source>
        <strain evidence="3">SpSt-508</strain>
    </source>
</reference>
<dbReference type="InterPro" id="IPR002818">
    <property type="entry name" value="DJ-1/PfpI"/>
</dbReference>
<gene>
    <name evidence="3" type="ORF">ENS64_07235</name>
</gene>
<dbReference type="AlphaFoldDB" id="A0A7C4LK06"/>
<proteinExistence type="inferred from homology"/>